<dbReference type="Gene3D" id="1.10.510.10">
    <property type="entry name" value="Transferase(Phosphotransferase) domain 1"/>
    <property type="match status" value="1"/>
</dbReference>
<evidence type="ECO:0000256" key="13">
    <source>
        <dbReference type="ARBA" id="ARBA00022840"/>
    </source>
</evidence>
<evidence type="ECO:0000256" key="3">
    <source>
        <dbReference type="ARBA" id="ARBA00004479"/>
    </source>
</evidence>
<dbReference type="PROSITE" id="PS50011">
    <property type="entry name" value="PROTEIN_KINASE_DOM"/>
    <property type="match status" value="1"/>
</dbReference>
<evidence type="ECO:0000256" key="11">
    <source>
        <dbReference type="ARBA" id="ARBA00022741"/>
    </source>
</evidence>
<reference evidence="21 22" key="2">
    <citation type="journal article" date="2021" name="Genomics">
        <title>High-quality reference genome for Clonorchis sinensis.</title>
        <authorList>
            <person name="Young N.D."/>
            <person name="Stroehlein A.J."/>
            <person name="Kinkar L."/>
            <person name="Wang T."/>
            <person name="Sohn W.M."/>
            <person name="Chang B.C.H."/>
            <person name="Kaur P."/>
            <person name="Weisz D."/>
            <person name="Dudchenko O."/>
            <person name="Aiden E.L."/>
            <person name="Korhonen P.K."/>
            <person name="Gasser R.B."/>
        </authorList>
    </citation>
    <scope>NUCLEOTIDE SEQUENCE [LARGE SCALE GENOMIC DNA]</scope>
    <source>
        <strain evidence="21">Cs-k2</strain>
    </source>
</reference>
<dbReference type="GO" id="GO:0005886">
    <property type="term" value="C:plasma membrane"/>
    <property type="evidence" value="ECO:0007669"/>
    <property type="project" value="TreeGrafter"/>
</dbReference>
<comment type="cofactor">
    <cofactor evidence="2">
        <name>Mg(2+)</name>
        <dbReference type="ChEBI" id="CHEBI:18420"/>
    </cofactor>
</comment>
<evidence type="ECO:0000256" key="18">
    <source>
        <dbReference type="SAM" id="MobiDB-lite"/>
    </source>
</evidence>
<dbReference type="InterPro" id="IPR011009">
    <property type="entry name" value="Kinase-like_dom_sf"/>
</dbReference>
<dbReference type="PANTHER" id="PTHR23255:SF72">
    <property type="entry name" value="RECEPTOR PROTEIN SERINE_THREONINE KINASE"/>
    <property type="match status" value="1"/>
</dbReference>
<evidence type="ECO:0000256" key="14">
    <source>
        <dbReference type="ARBA" id="ARBA00022842"/>
    </source>
</evidence>
<feature type="transmembrane region" description="Helical" evidence="19">
    <location>
        <begin position="259"/>
        <end position="283"/>
    </location>
</feature>
<name>A0A8T1MSQ3_CLOSI</name>
<reference evidence="21 22" key="1">
    <citation type="journal article" date="2018" name="Biotechnol. Adv.">
        <title>Improved genomic resources and new bioinformatic workflow for the carcinogenic parasite Clonorchis sinensis: Biotechnological implications.</title>
        <authorList>
            <person name="Wang D."/>
            <person name="Korhonen P.K."/>
            <person name="Gasser R.B."/>
            <person name="Young N.D."/>
        </authorList>
    </citation>
    <scope>NUCLEOTIDE SEQUENCE [LARGE SCALE GENOMIC DNA]</scope>
    <source>
        <strain evidence="21">Cs-k2</strain>
    </source>
</reference>
<protein>
    <recommendedName>
        <fullName evidence="5">receptor protein serine/threonine kinase</fullName>
        <ecNumber evidence="5">2.7.11.30</ecNumber>
    </recommendedName>
</protein>
<sequence length="1055" mass="117365">MERTYDSRKTQNGVSGGPNPPDNTKQLMCLCNDNNHCVRNPLPSDLIRTSGLKKGLDVDRHLGHCVTTVEGGCYTVKDIDLNALRDFNFNSKDLVISGAASSLISEEEVNQPVETLMYPQEDGLFVTKPPEFNVERFIHVRYGCLSSHSKLTLSCKGHLVRHLVPKAISCCNNSNFCNAELAPEFMHHSSNFEAYKAALVNHKLFDSSPNVVRRPRINTELNIGPNLLSGGKLLYDSPTSKSAVNSENKFSDKTHAINLVLIVAFSIVVAFLTLTMLGVYYCYKHRLQKRKLRVLESVLWYPSPHSHYVAAKCSQSSSMNTGFVGHNKYTRTTKSFSKIHKAVDHSGPGGCSLHTATTSLTRTVVGSDELQGPQSSKTNRFYALQYTVSKQIYLEKFIGRGRFSDVWLGTWRGEPILAKVFHSSDRLAQSVWRRTTNAYRSMLLRHQSVQGLIAADWVCYPQDSHKAALEVAAVQSIFKTPTLSAMLIGELHHWGTLKDLMNQNHWISYSTDHSSEENDASESVQRVYRLVRRDGSRSGPLLTATDELMLTIVMRLAMSITQGLCFLHSEFAGTRGKPGLAHRDLKPSNIFVKSDWTCCIGDIGFSIRAAPNPLPLPLEELNDMYLQYVSRPRLQLFVGSQSTVPSVIPFVSDESNAGIVNEEPISEPVPSGPSLQQQPNSAEAEALQRRSANLTLDKVELLDWWPVGGIHISTPRYMAPEILSNSISPFCFEAYQRADVYSLSLILWELITWAIPQSQCPNSSTFQTEIVDTGPLQSSPAASQNYFGLSSSQSGVVLCEDLQQLAYQREWRLHRDHMDFATNPLQDVIGTPTSHSQSELPNTSSESILDAAISTKSANEPDLQSMFYLVCEQNLRPRLPSIMENELHNVYFNVESHAKGQEDPITRTHSALIHSLAHLSSPTSMPNGQTDVPGKPAFGESSSSGASSLKGSRMCPDQMVQSDTKPSRVELTELNRMVLRHFASLLPECWAANPDSRLTALRIRKNLQRISDQLEVRRPGNRTHSTRAPTPNVTVARVQYRCHVQSGSSTITNAH</sequence>
<feature type="compositionally biased region" description="Low complexity" evidence="18">
    <location>
        <begin position="939"/>
        <end position="952"/>
    </location>
</feature>
<comment type="subcellular location">
    <subcellularLocation>
        <location evidence="3">Membrane</location>
        <topology evidence="3">Single-pass type I membrane protein</topology>
    </subcellularLocation>
</comment>
<dbReference type="SMART" id="SM00220">
    <property type="entry name" value="S_TKc"/>
    <property type="match status" value="1"/>
</dbReference>
<dbReference type="GO" id="GO:0005524">
    <property type="term" value="F:ATP binding"/>
    <property type="evidence" value="ECO:0007669"/>
    <property type="project" value="UniProtKB-KW"/>
</dbReference>
<dbReference type="GO" id="GO:0071363">
    <property type="term" value="P:cellular response to growth factor stimulus"/>
    <property type="evidence" value="ECO:0007669"/>
    <property type="project" value="TreeGrafter"/>
</dbReference>
<evidence type="ECO:0000256" key="19">
    <source>
        <dbReference type="SAM" id="Phobius"/>
    </source>
</evidence>
<evidence type="ECO:0000256" key="12">
    <source>
        <dbReference type="ARBA" id="ARBA00022777"/>
    </source>
</evidence>
<dbReference type="GO" id="GO:0043235">
    <property type="term" value="C:receptor complex"/>
    <property type="evidence" value="ECO:0007669"/>
    <property type="project" value="TreeGrafter"/>
</dbReference>
<dbReference type="Proteomes" id="UP000286415">
    <property type="component" value="Unassembled WGS sequence"/>
</dbReference>
<dbReference type="Pfam" id="PF07714">
    <property type="entry name" value="PK_Tyr_Ser-Thr"/>
    <property type="match status" value="1"/>
</dbReference>
<evidence type="ECO:0000256" key="6">
    <source>
        <dbReference type="ARBA" id="ARBA00022527"/>
    </source>
</evidence>
<dbReference type="InterPro" id="IPR045860">
    <property type="entry name" value="Snake_toxin-like_sf"/>
</dbReference>
<accession>A0A8T1MSQ3</accession>
<evidence type="ECO:0000256" key="7">
    <source>
        <dbReference type="ARBA" id="ARBA00022679"/>
    </source>
</evidence>
<keyword evidence="8 19" id="KW-0812">Transmembrane</keyword>
<keyword evidence="6" id="KW-0723">Serine/threonine-protein kinase</keyword>
<dbReference type="EC" id="2.7.11.30" evidence="5"/>
<evidence type="ECO:0000256" key="4">
    <source>
        <dbReference type="ARBA" id="ARBA00009605"/>
    </source>
</evidence>
<evidence type="ECO:0000256" key="9">
    <source>
        <dbReference type="ARBA" id="ARBA00022723"/>
    </source>
</evidence>
<comment type="similarity">
    <text evidence="4">Belongs to the protein kinase superfamily. TKL Ser/Thr protein kinase family. TGFB receptor subfamily.</text>
</comment>
<keyword evidence="22" id="KW-1185">Reference proteome</keyword>
<keyword evidence="16 19" id="KW-0472">Membrane</keyword>
<dbReference type="Gene3D" id="3.30.200.20">
    <property type="entry name" value="Phosphorylase Kinase, domain 1"/>
    <property type="match status" value="1"/>
</dbReference>
<dbReference type="SUPFAM" id="SSF56112">
    <property type="entry name" value="Protein kinase-like (PK-like)"/>
    <property type="match status" value="1"/>
</dbReference>
<feature type="region of interest" description="Disordered" evidence="18">
    <location>
        <begin position="919"/>
        <end position="966"/>
    </location>
</feature>
<feature type="region of interest" description="Disordered" evidence="18">
    <location>
        <begin position="1"/>
        <end position="21"/>
    </location>
</feature>
<dbReference type="PROSITE" id="PS00108">
    <property type="entry name" value="PROTEIN_KINASE_ST"/>
    <property type="match status" value="1"/>
</dbReference>
<keyword evidence="7" id="KW-0808">Transferase</keyword>
<dbReference type="EMBL" id="NIRI02000042">
    <property type="protein sequence ID" value="KAG5452394.1"/>
    <property type="molecule type" value="Genomic_DNA"/>
</dbReference>
<evidence type="ECO:0000259" key="20">
    <source>
        <dbReference type="PROSITE" id="PS50011"/>
    </source>
</evidence>
<keyword evidence="17 21" id="KW-0675">Receptor</keyword>
<keyword evidence="13" id="KW-0067">ATP-binding</keyword>
<evidence type="ECO:0000256" key="8">
    <source>
        <dbReference type="ARBA" id="ARBA00022692"/>
    </source>
</evidence>
<feature type="region of interest" description="Disordered" evidence="18">
    <location>
        <begin position="662"/>
        <end position="684"/>
    </location>
</feature>
<dbReference type="GO" id="GO:0004675">
    <property type="term" value="F:transmembrane receptor protein serine/threonine kinase activity"/>
    <property type="evidence" value="ECO:0007669"/>
    <property type="project" value="UniProtKB-EC"/>
</dbReference>
<evidence type="ECO:0000256" key="10">
    <source>
        <dbReference type="ARBA" id="ARBA00022729"/>
    </source>
</evidence>
<evidence type="ECO:0000256" key="1">
    <source>
        <dbReference type="ARBA" id="ARBA00001936"/>
    </source>
</evidence>
<dbReference type="CDD" id="cd23532">
    <property type="entry name" value="TFP_LU_ECD_BMPR1"/>
    <property type="match status" value="1"/>
</dbReference>
<evidence type="ECO:0000256" key="2">
    <source>
        <dbReference type="ARBA" id="ARBA00001946"/>
    </source>
</evidence>
<keyword evidence="9" id="KW-0479">Metal-binding</keyword>
<evidence type="ECO:0000313" key="21">
    <source>
        <dbReference type="EMBL" id="KAG5452394.1"/>
    </source>
</evidence>
<gene>
    <name evidence="21" type="ORF">CSKR_100795</name>
</gene>
<keyword evidence="15 19" id="KW-1133">Transmembrane helix</keyword>
<comment type="cofactor">
    <cofactor evidence="1">
        <name>Mn(2+)</name>
        <dbReference type="ChEBI" id="CHEBI:29035"/>
    </cofactor>
</comment>
<organism evidence="21 22">
    <name type="scientific">Clonorchis sinensis</name>
    <name type="common">Chinese liver fluke</name>
    <dbReference type="NCBI Taxonomy" id="79923"/>
    <lineage>
        <taxon>Eukaryota</taxon>
        <taxon>Metazoa</taxon>
        <taxon>Spiralia</taxon>
        <taxon>Lophotrochozoa</taxon>
        <taxon>Platyhelminthes</taxon>
        <taxon>Trematoda</taxon>
        <taxon>Digenea</taxon>
        <taxon>Opisthorchiida</taxon>
        <taxon>Opisthorchiata</taxon>
        <taxon>Opisthorchiidae</taxon>
        <taxon>Clonorchis</taxon>
    </lineage>
</organism>
<dbReference type="Gene3D" id="2.10.60.10">
    <property type="entry name" value="CD59"/>
    <property type="match status" value="1"/>
</dbReference>
<feature type="domain" description="Protein kinase" evidence="20">
    <location>
        <begin position="392"/>
        <end position="1010"/>
    </location>
</feature>
<keyword evidence="11" id="KW-0547">Nucleotide-binding</keyword>
<dbReference type="AlphaFoldDB" id="A0A8T1MSQ3"/>
<dbReference type="InterPro" id="IPR000333">
    <property type="entry name" value="TGFB_receptor"/>
</dbReference>
<evidence type="ECO:0000256" key="15">
    <source>
        <dbReference type="ARBA" id="ARBA00022989"/>
    </source>
</evidence>
<dbReference type="OrthoDB" id="6238979at2759"/>
<evidence type="ECO:0000256" key="16">
    <source>
        <dbReference type="ARBA" id="ARBA00023136"/>
    </source>
</evidence>
<dbReference type="InterPro" id="IPR001245">
    <property type="entry name" value="Ser-Thr/Tyr_kinase_cat_dom"/>
</dbReference>
<dbReference type="PANTHER" id="PTHR23255">
    <property type="entry name" value="TRANSFORMING GROWTH FACTOR-BETA RECEPTOR TYPE I AND II"/>
    <property type="match status" value="1"/>
</dbReference>
<keyword evidence="12" id="KW-0418">Kinase</keyword>
<evidence type="ECO:0000313" key="22">
    <source>
        <dbReference type="Proteomes" id="UP000286415"/>
    </source>
</evidence>
<keyword evidence="10" id="KW-0732">Signal</keyword>
<keyword evidence="14" id="KW-0460">Magnesium</keyword>
<evidence type="ECO:0000256" key="17">
    <source>
        <dbReference type="ARBA" id="ARBA00023170"/>
    </source>
</evidence>
<dbReference type="InterPro" id="IPR008271">
    <property type="entry name" value="Ser/Thr_kinase_AS"/>
</dbReference>
<comment type="caution">
    <text evidence="21">The sequence shown here is derived from an EMBL/GenBank/DDBJ whole genome shotgun (WGS) entry which is preliminary data.</text>
</comment>
<dbReference type="InterPro" id="IPR000719">
    <property type="entry name" value="Prot_kinase_dom"/>
</dbReference>
<proteinExistence type="inferred from homology"/>
<evidence type="ECO:0000256" key="5">
    <source>
        <dbReference type="ARBA" id="ARBA00012401"/>
    </source>
</evidence>